<keyword evidence="1" id="KW-0472">Membrane</keyword>
<keyword evidence="1" id="KW-0812">Transmembrane</keyword>
<evidence type="ECO:0000256" key="1">
    <source>
        <dbReference type="SAM" id="Phobius"/>
    </source>
</evidence>
<keyword evidence="3" id="KW-1185">Reference proteome</keyword>
<name>A0A0V0T4N8_9BILA</name>
<dbReference type="Proteomes" id="UP000055048">
    <property type="component" value="Unassembled WGS sequence"/>
</dbReference>
<gene>
    <name evidence="2" type="ORF">T05_7617</name>
</gene>
<protein>
    <submittedName>
        <fullName evidence="2">Uncharacterized protein</fullName>
    </submittedName>
</protein>
<dbReference type="EMBL" id="JYDJ01000645">
    <property type="protein sequence ID" value="KRX34047.1"/>
    <property type="molecule type" value="Genomic_DNA"/>
</dbReference>
<reference evidence="2 3" key="1">
    <citation type="submission" date="2015-01" db="EMBL/GenBank/DDBJ databases">
        <title>Evolution of Trichinella species and genotypes.</title>
        <authorList>
            <person name="Korhonen P.K."/>
            <person name="Edoardo P."/>
            <person name="Giuseppe L.R."/>
            <person name="Gasser R.B."/>
        </authorList>
    </citation>
    <scope>NUCLEOTIDE SEQUENCE [LARGE SCALE GENOMIC DNA]</scope>
    <source>
        <strain evidence="2">ISS417</strain>
    </source>
</reference>
<dbReference type="AlphaFoldDB" id="A0A0V0T4N8"/>
<accession>A0A0V0T4N8</accession>
<comment type="caution">
    <text evidence="2">The sequence shown here is derived from an EMBL/GenBank/DDBJ whole genome shotgun (WGS) entry which is preliminary data.</text>
</comment>
<organism evidence="2 3">
    <name type="scientific">Trichinella murrelli</name>
    <dbReference type="NCBI Taxonomy" id="144512"/>
    <lineage>
        <taxon>Eukaryota</taxon>
        <taxon>Metazoa</taxon>
        <taxon>Ecdysozoa</taxon>
        <taxon>Nematoda</taxon>
        <taxon>Enoplea</taxon>
        <taxon>Dorylaimia</taxon>
        <taxon>Trichinellida</taxon>
        <taxon>Trichinellidae</taxon>
        <taxon>Trichinella</taxon>
    </lineage>
</organism>
<feature type="transmembrane region" description="Helical" evidence="1">
    <location>
        <begin position="61"/>
        <end position="79"/>
    </location>
</feature>
<proteinExistence type="predicted"/>
<sequence>MIKRICLCQTLFAFLVTSHMLVKAILIQWKNQQEFHYSKTYAISRYPKLKSEKLTLSNHHFLYWLATAVIRVCPVYIGSDGANKRCFLHFYPSDLTVD</sequence>
<keyword evidence="1" id="KW-1133">Transmembrane helix</keyword>
<evidence type="ECO:0000313" key="2">
    <source>
        <dbReference type="EMBL" id="KRX34047.1"/>
    </source>
</evidence>
<evidence type="ECO:0000313" key="3">
    <source>
        <dbReference type="Proteomes" id="UP000055048"/>
    </source>
</evidence>